<dbReference type="AlphaFoldDB" id="A0A381C1N0"/>
<dbReference type="Gene3D" id="2.40.420.20">
    <property type="match status" value="1"/>
</dbReference>
<evidence type="ECO:0000259" key="5">
    <source>
        <dbReference type="Pfam" id="PF25944"/>
    </source>
</evidence>
<feature type="domain" description="Multidrug resistance protein MdtA-like C-terminal permuted SH3" evidence="6">
    <location>
        <begin position="302"/>
        <end position="362"/>
    </location>
</feature>
<dbReference type="GO" id="GO:0005886">
    <property type="term" value="C:plasma membrane"/>
    <property type="evidence" value="ECO:0007669"/>
    <property type="project" value="UniProtKB-SubCell"/>
</dbReference>
<dbReference type="InterPro" id="IPR058624">
    <property type="entry name" value="MdtA-like_HH"/>
</dbReference>
<evidence type="ECO:0000259" key="3">
    <source>
        <dbReference type="Pfam" id="PF25876"/>
    </source>
</evidence>
<feature type="domain" description="Multidrug resistance protein MdtA-like alpha-helical hairpin" evidence="3">
    <location>
        <begin position="106"/>
        <end position="173"/>
    </location>
</feature>
<dbReference type="InterPro" id="IPR058625">
    <property type="entry name" value="MdtA-like_BSH"/>
</dbReference>
<evidence type="ECO:0000313" key="8">
    <source>
        <dbReference type="Proteomes" id="UP000255528"/>
    </source>
</evidence>
<dbReference type="GO" id="GO:0046677">
    <property type="term" value="P:response to antibiotic"/>
    <property type="evidence" value="ECO:0007669"/>
    <property type="project" value="TreeGrafter"/>
</dbReference>
<dbReference type="FunFam" id="2.40.420.20:FF:000001">
    <property type="entry name" value="Efflux RND transporter periplasmic adaptor subunit"/>
    <property type="match status" value="1"/>
</dbReference>
<dbReference type="InterPro" id="IPR058626">
    <property type="entry name" value="MdtA-like_b-barrel"/>
</dbReference>
<reference evidence="7 8" key="1">
    <citation type="submission" date="2018-06" db="EMBL/GenBank/DDBJ databases">
        <authorList>
            <consortium name="Pathogen Informatics"/>
            <person name="Doyle S."/>
        </authorList>
    </citation>
    <scope>NUCLEOTIDE SEQUENCE [LARGE SCALE GENOMIC DNA]</scope>
    <source>
        <strain evidence="7 8">NCTC12119</strain>
    </source>
</reference>
<dbReference type="PANTHER" id="PTHR30158:SF3">
    <property type="entry name" value="MULTIDRUG EFFLUX PUMP SUBUNIT ACRA-RELATED"/>
    <property type="match status" value="1"/>
</dbReference>
<dbReference type="Pfam" id="PF25917">
    <property type="entry name" value="BSH_RND"/>
    <property type="match status" value="1"/>
</dbReference>
<gene>
    <name evidence="7" type="primary">ttgA</name>
    <name evidence="7" type="ORF">NCTC12119_00209</name>
</gene>
<dbReference type="Pfam" id="PF25876">
    <property type="entry name" value="HH_MFP_RND"/>
    <property type="match status" value="1"/>
</dbReference>
<evidence type="ECO:0000259" key="4">
    <source>
        <dbReference type="Pfam" id="PF25917"/>
    </source>
</evidence>
<dbReference type="InterPro" id="IPR058627">
    <property type="entry name" value="MdtA-like_C"/>
</dbReference>
<evidence type="ECO:0000313" key="7">
    <source>
        <dbReference type="EMBL" id="SUW61810.1"/>
    </source>
</evidence>
<dbReference type="NCBIfam" id="TIGR01730">
    <property type="entry name" value="RND_mfp"/>
    <property type="match status" value="1"/>
</dbReference>
<dbReference type="Gene3D" id="2.40.30.170">
    <property type="match status" value="1"/>
</dbReference>
<accession>A0A381C1N0</accession>
<dbReference type="Gene3D" id="1.10.287.470">
    <property type="entry name" value="Helix hairpin bin"/>
    <property type="match status" value="1"/>
</dbReference>
<comment type="similarity">
    <text evidence="2">Belongs to the membrane fusion protein (MFP) (TC 8.A.1) family.</text>
</comment>
<dbReference type="GO" id="GO:0022857">
    <property type="term" value="F:transmembrane transporter activity"/>
    <property type="evidence" value="ECO:0007669"/>
    <property type="project" value="InterPro"/>
</dbReference>
<protein>
    <submittedName>
        <fullName evidence="7">Probable efflux pump periplasmic linker ttgA</fullName>
    </submittedName>
</protein>
<dbReference type="Proteomes" id="UP000255528">
    <property type="component" value="Unassembled WGS sequence"/>
</dbReference>
<dbReference type="EMBL" id="UIGI01000001">
    <property type="protein sequence ID" value="SUW61810.1"/>
    <property type="molecule type" value="Genomic_DNA"/>
</dbReference>
<name>A0A381C1N0_9ENTR</name>
<feature type="domain" description="Multidrug resistance protein MdtA-like beta-barrel" evidence="5">
    <location>
        <begin position="211"/>
        <end position="296"/>
    </location>
</feature>
<evidence type="ECO:0000256" key="1">
    <source>
        <dbReference type="ARBA" id="ARBA00004519"/>
    </source>
</evidence>
<dbReference type="PANTHER" id="PTHR30158">
    <property type="entry name" value="ACRA/E-RELATED COMPONENT OF DRUG EFFLUX TRANSPORTER"/>
    <property type="match status" value="1"/>
</dbReference>
<comment type="subcellular location">
    <subcellularLocation>
        <location evidence="1">Cell inner membrane</location>
        <topology evidence="1">Lipid-anchor</topology>
    </subcellularLocation>
</comment>
<dbReference type="RefSeq" id="WP_115626970.1">
    <property type="nucleotide sequence ID" value="NZ_UIGI01000001.1"/>
</dbReference>
<organism evidence="7 8">
    <name type="scientific">Buttiauxella agrestis</name>
    <dbReference type="NCBI Taxonomy" id="82977"/>
    <lineage>
        <taxon>Bacteria</taxon>
        <taxon>Pseudomonadati</taxon>
        <taxon>Pseudomonadota</taxon>
        <taxon>Gammaproteobacteria</taxon>
        <taxon>Enterobacterales</taxon>
        <taxon>Enterobacteriaceae</taxon>
        <taxon>Buttiauxella</taxon>
    </lineage>
</organism>
<sequence>MKLYPNLIWPTLLVCSILISGCDEQVNSSRSAGALPLAQVTYRQMETVDIPKIEKFSGRVVAYQTSEVRPQVNGIIMERLFNEGEMIVKGQPLYRLDSRLYSAAVKQAESNLQMTRASASIANALVSRYAPLVKTQSISQQDYTTAVANAQQAQAAISQAAALLDTAKINLEFATITAPISGRIGRSFYTAGALVTANQGNALATLQQLDPIYIDIQQTTSELLALQQQTPVEGAVADRVPVNLMLEGDIPYGHQGTLEFSEAVVDPETGSVTLRARFPNPQHTLLPGMFVQASLSRATQPQAFLVPQSALQRDTKGEPMVFVIDEQNKVSLQHITTQGTLQQNWVVTDGLQQGDKVLTQGLVRVRAGDTVNAQSEAIAQQIALHTTPAQHGG</sequence>
<dbReference type="SUPFAM" id="SSF111369">
    <property type="entry name" value="HlyD-like secretion proteins"/>
    <property type="match status" value="1"/>
</dbReference>
<dbReference type="InterPro" id="IPR006143">
    <property type="entry name" value="RND_pump_MFP"/>
</dbReference>
<evidence type="ECO:0000259" key="6">
    <source>
        <dbReference type="Pfam" id="PF25967"/>
    </source>
</evidence>
<dbReference type="Gene3D" id="2.40.50.100">
    <property type="match status" value="1"/>
</dbReference>
<dbReference type="Pfam" id="PF25944">
    <property type="entry name" value="Beta-barrel_RND"/>
    <property type="match status" value="1"/>
</dbReference>
<dbReference type="Pfam" id="PF25967">
    <property type="entry name" value="RND-MFP_C"/>
    <property type="match status" value="1"/>
</dbReference>
<evidence type="ECO:0000256" key="2">
    <source>
        <dbReference type="ARBA" id="ARBA00009477"/>
    </source>
</evidence>
<dbReference type="PROSITE" id="PS51257">
    <property type="entry name" value="PROKAR_LIPOPROTEIN"/>
    <property type="match status" value="1"/>
</dbReference>
<feature type="domain" description="Multidrug resistance protein MdtA-like barrel-sandwich hybrid" evidence="4">
    <location>
        <begin position="65"/>
        <end position="206"/>
    </location>
</feature>
<dbReference type="GO" id="GO:0015721">
    <property type="term" value="P:bile acid and bile salt transport"/>
    <property type="evidence" value="ECO:0007669"/>
    <property type="project" value="TreeGrafter"/>
</dbReference>
<proteinExistence type="inferred from homology"/>